<evidence type="ECO:0000313" key="1">
    <source>
        <dbReference type="EMBL" id="SDD87183.1"/>
    </source>
</evidence>
<dbReference type="OrthoDB" id="656141at2"/>
<protein>
    <submittedName>
        <fullName evidence="1">Uncharacterized protein</fullName>
    </submittedName>
</protein>
<organism evidence="1 2">
    <name type="scientific">Niabella drilacis (strain DSM 25811 / CCM 8410 / CCUG 62505 / LMG 26954 / E90)</name>
    <dbReference type="NCBI Taxonomy" id="1285928"/>
    <lineage>
        <taxon>Bacteria</taxon>
        <taxon>Pseudomonadati</taxon>
        <taxon>Bacteroidota</taxon>
        <taxon>Chitinophagia</taxon>
        <taxon>Chitinophagales</taxon>
        <taxon>Chitinophagaceae</taxon>
        <taxon>Niabella</taxon>
    </lineage>
</organism>
<gene>
    <name evidence="1" type="ORF">SAMN04487894_11537</name>
</gene>
<dbReference type="EMBL" id="FMZO01000015">
    <property type="protein sequence ID" value="SDD87183.1"/>
    <property type="molecule type" value="Genomic_DNA"/>
</dbReference>
<evidence type="ECO:0000313" key="2">
    <source>
        <dbReference type="Proteomes" id="UP000198757"/>
    </source>
</evidence>
<sequence>MEKQFIAAFSFFILLVTACGKNDVALPAREPEKDTVSLWANTENRLALPGYAGKGYMLVASDSSIAAAVWDGDGVRISAHTPGNTVITILDKMLGTSLMKITVFSRSVATAYGWRGVENTQWKTAVIVKAGNAAGALELQHQLLDSIKNEIQGSGFIFRGNEAAEYSRNRQLYKVAYVFKDWILVLNHEGWQEQIPLRPATYNVIGLTQDLTDRYKARYPARKISKVIITRYFTEVLPPG</sequence>
<dbReference type="PROSITE" id="PS51257">
    <property type="entry name" value="PROKAR_LIPOPROTEIN"/>
    <property type="match status" value="1"/>
</dbReference>
<proteinExistence type="predicted"/>
<dbReference type="Proteomes" id="UP000198757">
    <property type="component" value="Unassembled WGS sequence"/>
</dbReference>
<accession>A0A1G6YB13</accession>
<dbReference type="AlphaFoldDB" id="A0A1G6YB13"/>
<keyword evidence="2" id="KW-1185">Reference proteome</keyword>
<reference evidence="2" key="1">
    <citation type="submission" date="2016-10" db="EMBL/GenBank/DDBJ databases">
        <authorList>
            <person name="Varghese N."/>
            <person name="Submissions S."/>
        </authorList>
    </citation>
    <scope>NUCLEOTIDE SEQUENCE [LARGE SCALE GENOMIC DNA]</scope>
    <source>
        <strain evidence="2">DSM 25811 / CCM 8410 / LMG 26954 / E90</strain>
    </source>
</reference>
<name>A0A1G6YB13_NIADE</name>
<dbReference type="STRING" id="1285928.SAMN04487894_11537"/>
<dbReference type="RefSeq" id="WP_090392126.1">
    <property type="nucleotide sequence ID" value="NZ_FMZO01000015.1"/>
</dbReference>